<dbReference type="Proteomes" id="UP000000262">
    <property type="component" value="Chromosome"/>
</dbReference>
<dbReference type="eggNOG" id="arCOG04204">
    <property type="taxonomic scope" value="Archaea"/>
</dbReference>
<dbReference type="KEGG" id="iho:Igni_0500"/>
<dbReference type="InterPro" id="IPR010430">
    <property type="entry name" value="DUF1028"/>
</dbReference>
<name>A8A9T1_IGNH4</name>
<dbReference type="EMBL" id="CP000816">
    <property type="protein sequence ID" value="ABU81683.1"/>
    <property type="molecule type" value="Genomic_DNA"/>
</dbReference>
<dbReference type="STRING" id="453591.Igni_0500"/>
<dbReference type="HOGENOM" id="CLU_1412353_0_0_2"/>
<evidence type="ECO:0000313" key="1">
    <source>
        <dbReference type="EMBL" id="ABU81683.1"/>
    </source>
</evidence>
<proteinExistence type="predicted"/>
<gene>
    <name evidence="1" type="ordered locus">Igni_0500</name>
</gene>
<keyword evidence="2" id="KW-1185">Reference proteome</keyword>
<sequence length="192" mass="20621">MTYTVVARKGAELASLTVSPSPGVGRRAVWWGPKGVVVVQGYSSRELAKAAYERIDDPEEALEVVLNDPLAGYRQAIVVPREGEVQSFTGVGTLPAKGFVKRRLGELELYCIGNGLANAKVLTSSCSTSSNDVLKAVFEVARVAEAYGGNRPGSKSAALVYLGNFSFFEEVLKSESPVHRLWAELVAPTPLY</sequence>
<dbReference type="Pfam" id="PF06267">
    <property type="entry name" value="DUF1028"/>
    <property type="match status" value="1"/>
</dbReference>
<dbReference type="InterPro" id="IPR029055">
    <property type="entry name" value="Ntn_hydrolases_N"/>
</dbReference>
<dbReference type="SUPFAM" id="SSF56235">
    <property type="entry name" value="N-terminal nucleophile aminohydrolases (Ntn hydrolases)"/>
    <property type="match status" value="1"/>
</dbReference>
<dbReference type="GeneID" id="5562810"/>
<dbReference type="RefSeq" id="WP_011998535.1">
    <property type="nucleotide sequence ID" value="NC_009776.1"/>
</dbReference>
<reference evidence="1 2" key="1">
    <citation type="journal article" date="2008" name="Genome Biol.">
        <title>A genomic analysis of the archaeal system Ignicoccus hospitalis-Nanoarchaeum equitans.</title>
        <authorList>
            <person name="Podar M."/>
            <person name="Anderson I."/>
            <person name="Makarova K.S."/>
            <person name="Elkins J.G."/>
            <person name="Ivanova N."/>
            <person name="Wall M.A."/>
            <person name="Lykidis A."/>
            <person name="Mavromatis K."/>
            <person name="Sun H."/>
            <person name="Hudson M.E."/>
            <person name="Chen W."/>
            <person name="Deciu C."/>
            <person name="Hutchison D."/>
            <person name="Eads J.R."/>
            <person name="Anderson A."/>
            <person name="Fernandes F."/>
            <person name="Szeto E."/>
            <person name="Lapidus A."/>
            <person name="Kyrpides N.C."/>
            <person name="Saier M.H.Jr."/>
            <person name="Richardson P.M."/>
            <person name="Rachel R."/>
            <person name="Huber H."/>
            <person name="Eisen J.A."/>
            <person name="Koonin E.V."/>
            <person name="Keller M."/>
            <person name="Stetter K.O."/>
        </authorList>
    </citation>
    <scope>NUCLEOTIDE SEQUENCE [LARGE SCALE GENOMIC DNA]</scope>
    <source>
        <strain evidence="2">KIN4/I / DSM 18386 / JCM 14125</strain>
    </source>
</reference>
<dbReference type="AlphaFoldDB" id="A8A9T1"/>
<evidence type="ECO:0000313" key="2">
    <source>
        <dbReference type="Proteomes" id="UP000000262"/>
    </source>
</evidence>
<dbReference type="Gene3D" id="3.60.20.10">
    <property type="entry name" value="Glutamine Phosphoribosylpyrophosphate, subunit 1, domain 1"/>
    <property type="match status" value="1"/>
</dbReference>
<accession>A8A9T1</accession>
<protein>
    <submittedName>
        <fullName evidence="1">Uncharacterized protein</fullName>
    </submittedName>
</protein>
<organism evidence="1 2">
    <name type="scientific">Ignicoccus hospitalis (strain KIN4/I / DSM 18386 / JCM 14125)</name>
    <dbReference type="NCBI Taxonomy" id="453591"/>
    <lineage>
        <taxon>Archaea</taxon>
        <taxon>Thermoproteota</taxon>
        <taxon>Thermoprotei</taxon>
        <taxon>Desulfurococcales</taxon>
        <taxon>Desulfurococcaceae</taxon>
        <taxon>Ignicoccus</taxon>
    </lineage>
</organism>